<gene>
    <name evidence="4" type="primary">tvaI</name>
    <name evidence="4" type="ORF">NCTC4670_00304</name>
</gene>
<dbReference type="SUPFAM" id="SSF51445">
    <property type="entry name" value="(Trans)glycosidases"/>
    <property type="match status" value="1"/>
</dbReference>
<proteinExistence type="predicted"/>
<dbReference type="InterPro" id="IPR013783">
    <property type="entry name" value="Ig-like_fold"/>
</dbReference>
<dbReference type="RefSeq" id="WP_115245685.1">
    <property type="nucleotide sequence ID" value="NZ_UHFG01000004.1"/>
</dbReference>
<dbReference type="Gene3D" id="2.60.40.10">
    <property type="entry name" value="Immunoglobulins"/>
    <property type="match status" value="1"/>
</dbReference>
<reference evidence="4 5" key="1">
    <citation type="submission" date="2018-06" db="EMBL/GenBank/DDBJ databases">
        <authorList>
            <consortium name="Pathogen Informatics"/>
            <person name="Doyle S."/>
        </authorList>
    </citation>
    <scope>NUCLEOTIDE SEQUENCE [LARGE SCALE GENOMIC DNA]</scope>
    <source>
        <strain evidence="4 5">NCTC4670</strain>
    </source>
</reference>
<dbReference type="GO" id="GO:0031216">
    <property type="term" value="F:neopullulanase activity"/>
    <property type="evidence" value="ECO:0007669"/>
    <property type="project" value="UniProtKB-EC"/>
</dbReference>
<dbReference type="SMART" id="SM00642">
    <property type="entry name" value="Aamy"/>
    <property type="match status" value="1"/>
</dbReference>
<dbReference type="Pfam" id="PF00128">
    <property type="entry name" value="Alpha-amylase"/>
    <property type="match status" value="1"/>
</dbReference>
<feature type="domain" description="Glycosyl hydrolase family 13 catalytic" evidence="3">
    <location>
        <begin position="131"/>
        <end position="540"/>
    </location>
</feature>
<dbReference type="AlphaFoldDB" id="A0A380JRM7"/>
<keyword evidence="1 4" id="KW-0378">Hydrolase</keyword>
<dbReference type="InterPro" id="IPR006047">
    <property type="entry name" value="GH13_cat_dom"/>
</dbReference>
<evidence type="ECO:0000313" key="4">
    <source>
        <dbReference type="EMBL" id="SUN47466.1"/>
    </source>
</evidence>
<dbReference type="InterPro" id="IPR013780">
    <property type="entry name" value="Glyco_hydro_b"/>
</dbReference>
<dbReference type="PANTHER" id="PTHR10357:SF210">
    <property type="entry name" value="MALTODEXTRIN GLUCOSIDASE"/>
    <property type="match status" value="1"/>
</dbReference>
<dbReference type="Gene3D" id="2.60.40.1180">
    <property type="entry name" value="Golgi alpha-mannosidase II"/>
    <property type="match status" value="1"/>
</dbReference>
<name>A0A380JRM7_STRDY</name>
<dbReference type="CDD" id="cd02857">
    <property type="entry name" value="E_set_CDase_PDE_N"/>
    <property type="match status" value="1"/>
</dbReference>
<dbReference type="CDD" id="cd11338">
    <property type="entry name" value="AmyAc_CMD"/>
    <property type="match status" value="1"/>
</dbReference>
<dbReference type="InterPro" id="IPR014756">
    <property type="entry name" value="Ig_E-set"/>
</dbReference>
<dbReference type="Gene3D" id="3.20.20.80">
    <property type="entry name" value="Glycosidases"/>
    <property type="match status" value="1"/>
</dbReference>
<dbReference type="GO" id="GO:0005975">
    <property type="term" value="P:carbohydrate metabolic process"/>
    <property type="evidence" value="ECO:0007669"/>
    <property type="project" value="InterPro"/>
</dbReference>
<organism evidence="4 5">
    <name type="scientific">Streptococcus dysgalactiae subsp. dysgalactiae</name>
    <dbReference type="NCBI Taxonomy" id="99822"/>
    <lineage>
        <taxon>Bacteria</taxon>
        <taxon>Bacillati</taxon>
        <taxon>Bacillota</taxon>
        <taxon>Bacilli</taxon>
        <taxon>Lactobacillales</taxon>
        <taxon>Streptococcaceae</taxon>
        <taxon>Streptococcus</taxon>
    </lineage>
</organism>
<dbReference type="SUPFAM" id="SSF81296">
    <property type="entry name" value="E set domains"/>
    <property type="match status" value="1"/>
</dbReference>
<dbReference type="InterPro" id="IPR017853">
    <property type="entry name" value="GH"/>
</dbReference>
<sequence>MQTLLQTVYSDSTKHFVSKPYPRKGDTIQISLRVKENPILQQIFLRYKKQGVEIIEEMTKTETLNGLAYYQADALCLDDYLSYQFYLTTKEAIYFYTQAGISDYLPDDSHNFKIYTDYDAPEWLSQTVFYQIMPDRFANGRPEIGITAEQFTYNGKSPRPMRWEEQPLEYADVFAMDFYGGDLWGIIDHLDYLQELGVNGIYLNPIFTSPTHHKYDALDYFEIDPSLGGEEALIALSQAIHHRGMKLVLDISINHTSSSSKWFNKTCEFYDKSVGAYHNPDAPEREFFFIDEQNNYKSWFGVETMPQLNYGSQRLRDIIYRNEDSVLKKYLKEPFNIDGWRFDVADVMARNDVLDVYHEVWREIYQEIKATKKDAAIIAEEWADAWEMYDAKQWDSTMNYFQAARPLREFAGTCDLFLERQPDLAKINYPKTARQLGRRILQFMTKVPSQIQYQMFNLINSHDVPRLYHMDGVGFSAYQGASICLFGLPGATNIWYGDEQLLGGHHKSNEGTRYPMNWSRELTQQEKDCYQLYQTLCRLKTTEGSLQTGGFRILRMTEQVIVFARFTREACYLFVWSQSEQDEQIDITALDLGMTGADWALLVGDSHVDSSTERLNLIVPAKGSAIISGHLCQGQ</sequence>
<evidence type="ECO:0000256" key="2">
    <source>
        <dbReference type="ARBA" id="ARBA00023295"/>
    </source>
</evidence>
<dbReference type="PANTHER" id="PTHR10357">
    <property type="entry name" value="ALPHA-AMYLASE FAMILY MEMBER"/>
    <property type="match status" value="1"/>
</dbReference>
<dbReference type="EMBL" id="UHFG01000004">
    <property type="protein sequence ID" value="SUN47466.1"/>
    <property type="molecule type" value="Genomic_DNA"/>
</dbReference>
<evidence type="ECO:0000259" key="3">
    <source>
        <dbReference type="SMART" id="SM00642"/>
    </source>
</evidence>
<dbReference type="Proteomes" id="UP000254797">
    <property type="component" value="Unassembled WGS sequence"/>
</dbReference>
<dbReference type="InterPro" id="IPR004185">
    <property type="entry name" value="Glyco_hydro_13_lg-like_dom"/>
</dbReference>
<evidence type="ECO:0000313" key="5">
    <source>
        <dbReference type="Proteomes" id="UP000254797"/>
    </source>
</evidence>
<keyword evidence="2 4" id="KW-0326">Glycosidase</keyword>
<dbReference type="EC" id="3.2.1.135" evidence="4"/>
<accession>A0A380JRM7</accession>
<evidence type="ECO:0000256" key="1">
    <source>
        <dbReference type="ARBA" id="ARBA00022801"/>
    </source>
</evidence>
<protein>
    <submittedName>
        <fullName evidence="4">Alpha amylase</fullName>
        <ecNumber evidence="4">3.2.1.135</ecNumber>
    </submittedName>
</protein>